<dbReference type="Gene3D" id="1.25.40.20">
    <property type="entry name" value="Ankyrin repeat-containing domain"/>
    <property type="match status" value="1"/>
</dbReference>
<feature type="domain" description="L-asparaginase N-terminal" evidence="10">
    <location>
        <begin position="18"/>
        <end position="222"/>
    </location>
</feature>
<dbReference type="EMBL" id="CH963852">
    <property type="protein sequence ID" value="EDW75426.2"/>
    <property type="molecule type" value="Genomic_DNA"/>
</dbReference>
<reference evidence="12 13" key="1">
    <citation type="journal article" date="2007" name="Nature">
        <title>Evolution of genes and genomes on the Drosophila phylogeny.</title>
        <authorList>
            <consortium name="Drosophila 12 Genomes Consortium"/>
            <person name="Clark A.G."/>
            <person name="Eisen M.B."/>
            <person name="Smith D.R."/>
            <person name="Bergman C.M."/>
            <person name="Oliver B."/>
            <person name="Markow T.A."/>
            <person name="Kaufman T.C."/>
            <person name="Kellis M."/>
            <person name="Gelbart W."/>
            <person name="Iyer V.N."/>
            <person name="Pollard D.A."/>
            <person name="Sackton T.B."/>
            <person name="Larracuente A.M."/>
            <person name="Singh N.D."/>
            <person name="Abad J.P."/>
            <person name="Abt D.N."/>
            <person name="Adryan B."/>
            <person name="Aguade M."/>
            <person name="Akashi H."/>
            <person name="Anderson W.W."/>
            <person name="Aquadro C.F."/>
            <person name="Ardell D.H."/>
            <person name="Arguello R."/>
            <person name="Artieri C.G."/>
            <person name="Barbash D.A."/>
            <person name="Barker D."/>
            <person name="Barsanti P."/>
            <person name="Batterham P."/>
            <person name="Batzoglou S."/>
            <person name="Begun D."/>
            <person name="Bhutkar A."/>
            <person name="Blanco E."/>
            <person name="Bosak S.A."/>
            <person name="Bradley R.K."/>
            <person name="Brand A.D."/>
            <person name="Brent M.R."/>
            <person name="Brooks A.N."/>
            <person name="Brown R.H."/>
            <person name="Butlin R.K."/>
            <person name="Caggese C."/>
            <person name="Calvi B.R."/>
            <person name="Bernardo de Carvalho A."/>
            <person name="Caspi A."/>
            <person name="Castrezana S."/>
            <person name="Celniker S.E."/>
            <person name="Chang J.L."/>
            <person name="Chapple C."/>
            <person name="Chatterji S."/>
            <person name="Chinwalla A."/>
            <person name="Civetta A."/>
            <person name="Clifton S.W."/>
            <person name="Comeron J.M."/>
            <person name="Costello J.C."/>
            <person name="Coyne J.A."/>
            <person name="Daub J."/>
            <person name="David R.G."/>
            <person name="Delcher A.L."/>
            <person name="Delehaunty K."/>
            <person name="Do C.B."/>
            <person name="Ebling H."/>
            <person name="Edwards K."/>
            <person name="Eickbush T."/>
            <person name="Evans J.D."/>
            <person name="Filipski A."/>
            <person name="Findeiss S."/>
            <person name="Freyhult E."/>
            <person name="Fulton L."/>
            <person name="Fulton R."/>
            <person name="Garcia A.C."/>
            <person name="Gardiner A."/>
            <person name="Garfield D.A."/>
            <person name="Garvin B.E."/>
            <person name="Gibson G."/>
            <person name="Gilbert D."/>
            <person name="Gnerre S."/>
            <person name="Godfrey J."/>
            <person name="Good R."/>
            <person name="Gotea V."/>
            <person name="Gravely B."/>
            <person name="Greenberg A.J."/>
            <person name="Griffiths-Jones S."/>
            <person name="Gross S."/>
            <person name="Guigo R."/>
            <person name="Gustafson E.A."/>
            <person name="Haerty W."/>
            <person name="Hahn M.W."/>
            <person name="Halligan D.L."/>
            <person name="Halpern A.L."/>
            <person name="Halter G.M."/>
            <person name="Han M.V."/>
            <person name="Heger A."/>
            <person name="Hillier L."/>
            <person name="Hinrichs A.S."/>
            <person name="Holmes I."/>
            <person name="Hoskins R.A."/>
            <person name="Hubisz M.J."/>
            <person name="Hultmark D."/>
            <person name="Huntley M.A."/>
            <person name="Jaffe D.B."/>
            <person name="Jagadeeshan S."/>
            <person name="Jeck W.R."/>
            <person name="Johnson J."/>
            <person name="Jones C.D."/>
            <person name="Jordan W.C."/>
            <person name="Karpen G.H."/>
            <person name="Kataoka E."/>
            <person name="Keightley P.D."/>
            <person name="Kheradpour P."/>
            <person name="Kirkness E.F."/>
            <person name="Koerich L.B."/>
            <person name="Kristiansen K."/>
            <person name="Kudrna D."/>
            <person name="Kulathinal R.J."/>
            <person name="Kumar S."/>
            <person name="Kwok R."/>
            <person name="Lander E."/>
            <person name="Langley C.H."/>
            <person name="Lapoint R."/>
            <person name="Lazzaro B.P."/>
            <person name="Lee S.J."/>
            <person name="Levesque L."/>
            <person name="Li R."/>
            <person name="Lin C.F."/>
            <person name="Lin M.F."/>
            <person name="Lindblad-Toh K."/>
            <person name="Llopart A."/>
            <person name="Long M."/>
            <person name="Low L."/>
            <person name="Lozovsky E."/>
            <person name="Lu J."/>
            <person name="Luo M."/>
            <person name="Machado C.A."/>
            <person name="Makalowski W."/>
            <person name="Marzo M."/>
            <person name="Matsuda M."/>
            <person name="Matzkin L."/>
            <person name="McAllister B."/>
            <person name="McBride C.S."/>
            <person name="McKernan B."/>
            <person name="McKernan K."/>
            <person name="Mendez-Lago M."/>
            <person name="Minx P."/>
            <person name="Mollenhauer M.U."/>
            <person name="Montooth K."/>
            <person name="Mount S.M."/>
            <person name="Mu X."/>
            <person name="Myers E."/>
            <person name="Negre B."/>
            <person name="Newfeld S."/>
            <person name="Nielsen R."/>
            <person name="Noor M.A."/>
            <person name="O'Grady P."/>
            <person name="Pachter L."/>
            <person name="Papaceit M."/>
            <person name="Parisi M.J."/>
            <person name="Parisi M."/>
            <person name="Parts L."/>
            <person name="Pedersen J.S."/>
            <person name="Pesole G."/>
            <person name="Phillippy A.M."/>
            <person name="Ponting C.P."/>
            <person name="Pop M."/>
            <person name="Porcelli D."/>
            <person name="Powell J.R."/>
            <person name="Prohaska S."/>
            <person name="Pruitt K."/>
            <person name="Puig M."/>
            <person name="Quesneville H."/>
            <person name="Ram K.R."/>
            <person name="Rand D."/>
            <person name="Rasmussen M.D."/>
            <person name="Reed L.K."/>
            <person name="Reenan R."/>
            <person name="Reily A."/>
            <person name="Remington K.A."/>
            <person name="Rieger T.T."/>
            <person name="Ritchie M.G."/>
            <person name="Robin C."/>
            <person name="Rogers Y.H."/>
            <person name="Rohde C."/>
            <person name="Rozas J."/>
            <person name="Rubenfield M.J."/>
            <person name="Ruiz A."/>
            <person name="Russo S."/>
            <person name="Salzberg S.L."/>
            <person name="Sanchez-Gracia A."/>
            <person name="Saranga D.J."/>
            <person name="Sato H."/>
            <person name="Schaeffer S.W."/>
            <person name="Schatz M.C."/>
            <person name="Schlenke T."/>
            <person name="Schwartz R."/>
            <person name="Segarra C."/>
            <person name="Singh R.S."/>
            <person name="Sirot L."/>
            <person name="Sirota M."/>
            <person name="Sisneros N.B."/>
            <person name="Smith C.D."/>
            <person name="Smith T.F."/>
            <person name="Spieth J."/>
            <person name="Stage D.E."/>
            <person name="Stark A."/>
            <person name="Stephan W."/>
            <person name="Strausberg R.L."/>
            <person name="Strempel S."/>
            <person name="Sturgill D."/>
            <person name="Sutton G."/>
            <person name="Sutton G.G."/>
            <person name="Tao W."/>
            <person name="Teichmann S."/>
            <person name="Tobari Y.N."/>
            <person name="Tomimura Y."/>
            <person name="Tsolas J.M."/>
            <person name="Valente V.L."/>
            <person name="Venter E."/>
            <person name="Venter J.C."/>
            <person name="Vicario S."/>
            <person name="Vieira F.G."/>
            <person name="Vilella A.J."/>
            <person name="Villasante A."/>
            <person name="Walenz B."/>
            <person name="Wang J."/>
            <person name="Wasserman M."/>
            <person name="Watts T."/>
            <person name="Wilson D."/>
            <person name="Wilson R.K."/>
            <person name="Wing R.A."/>
            <person name="Wolfner M.F."/>
            <person name="Wong A."/>
            <person name="Wong G.K."/>
            <person name="Wu C.I."/>
            <person name="Wu G."/>
            <person name="Yamamoto D."/>
            <person name="Yang H.P."/>
            <person name="Yang S.P."/>
            <person name="Yorke J.A."/>
            <person name="Yoshida K."/>
            <person name="Zdobnov E."/>
            <person name="Zhang P."/>
            <person name="Zhang Y."/>
            <person name="Zimin A.V."/>
            <person name="Baldwin J."/>
            <person name="Abdouelleil A."/>
            <person name="Abdulkadir J."/>
            <person name="Abebe A."/>
            <person name="Abera B."/>
            <person name="Abreu J."/>
            <person name="Acer S.C."/>
            <person name="Aftuck L."/>
            <person name="Alexander A."/>
            <person name="An P."/>
            <person name="Anderson E."/>
            <person name="Anderson S."/>
            <person name="Arachi H."/>
            <person name="Azer M."/>
            <person name="Bachantsang P."/>
            <person name="Barry A."/>
            <person name="Bayul T."/>
            <person name="Berlin A."/>
            <person name="Bessette D."/>
            <person name="Bloom T."/>
            <person name="Blye J."/>
            <person name="Boguslavskiy L."/>
            <person name="Bonnet C."/>
            <person name="Boukhgalter B."/>
            <person name="Bourzgui I."/>
            <person name="Brown A."/>
            <person name="Cahill P."/>
            <person name="Channer S."/>
            <person name="Cheshatsang Y."/>
            <person name="Chuda L."/>
            <person name="Citroen M."/>
            <person name="Collymore A."/>
            <person name="Cooke P."/>
            <person name="Costello M."/>
            <person name="D'Aco K."/>
            <person name="Daza R."/>
            <person name="De Haan G."/>
            <person name="DeGray S."/>
            <person name="DeMaso C."/>
            <person name="Dhargay N."/>
            <person name="Dooley K."/>
            <person name="Dooley E."/>
            <person name="Doricent M."/>
            <person name="Dorje P."/>
            <person name="Dorjee K."/>
            <person name="Dupes A."/>
            <person name="Elong R."/>
            <person name="Falk J."/>
            <person name="Farina A."/>
            <person name="Faro S."/>
            <person name="Ferguson D."/>
            <person name="Fisher S."/>
            <person name="Foley C.D."/>
            <person name="Franke A."/>
            <person name="Friedrich D."/>
            <person name="Gadbois L."/>
            <person name="Gearin G."/>
            <person name="Gearin C.R."/>
            <person name="Giannoukos G."/>
            <person name="Goode T."/>
            <person name="Graham J."/>
            <person name="Grandbois E."/>
            <person name="Grewal S."/>
            <person name="Gyaltsen K."/>
            <person name="Hafez N."/>
            <person name="Hagos B."/>
            <person name="Hall J."/>
            <person name="Henson C."/>
            <person name="Hollinger A."/>
            <person name="Honan T."/>
            <person name="Huard M.D."/>
            <person name="Hughes L."/>
            <person name="Hurhula B."/>
            <person name="Husby M.E."/>
            <person name="Kamat A."/>
            <person name="Kanga B."/>
            <person name="Kashin S."/>
            <person name="Khazanovich D."/>
            <person name="Kisner P."/>
            <person name="Lance K."/>
            <person name="Lara M."/>
            <person name="Lee W."/>
            <person name="Lennon N."/>
            <person name="Letendre F."/>
            <person name="LeVine R."/>
            <person name="Lipovsky A."/>
            <person name="Liu X."/>
            <person name="Liu J."/>
            <person name="Liu S."/>
            <person name="Lokyitsang T."/>
            <person name="Lokyitsang Y."/>
            <person name="Lubonja R."/>
            <person name="Lui A."/>
            <person name="MacDonald P."/>
            <person name="Magnisalis V."/>
            <person name="Maru K."/>
            <person name="Matthews C."/>
            <person name="McCusker W."/>
            <person name="McDonough S."/>
            <person name="Mehta T."/>
            <person name="Meldrim J."/>
            <person name="Meneus L."/>
            <person name="Mihai O."/>
            <person name="Mihalev A."/>
            <person name="Mihova T."/>
            <person name="Mittelman R."/>
            <person name="Mlenga V."/>
            <person name="Montmayeur A."/>
            <person name="Mulrain L."/>
            <person name="Navidi A."/>
            <person name="Naylor J."/>
            <person name="Negash T."/>
            <person name="Nguyen T."/>
            <person name="Nguyen N."/>
            <person name="Nicol R."/>
            <person name="Norbu C."/>
            <person name="Norbu N."/>
            <person name="Novod N."/>
            <person name="O'Neill B."/>
            <person name="Osman S."/>
            <person name="Markiewicz E."/>
            <person name="Oyono O.L."/>
            <person name="Patti C."/>
            <person name="Phunkhang P."/>
            <person name="Pierre F."/>
            <person name="Priest M."/>
            <person name="Raghuraman S."/>
            <person name="Rege F."/>
            <person name="Reyes R."/>
            <person name="Rise C."/>
            <person name="Rogov P."/>
            <person name="Ross K."/>
            <person name="Ryan E."/>
            <person name="Settipalli S."/>
            <person name="Shea T."/>
            <person name="Sherpa N."/>
            <person name="Shi L."/>
            <person name="Shih D."/>
            <person name="Sparrow T."/>
            <person name="Spaulding J."/>
            <person name="Stalker J."/>
            <person name="Stange-Thomann N."/>
            <person name="Stavropoulos S."/>
            <person name="Stone C."/>
            <person name="Strader C."/>
            <person name="Tesfaye S."/>
            <person name="Thomson T."/>
            <person name="Thoulutsang Y."/>
            <person name="Thoulutsang D."/>
            <person name="Topham K."/>
            <person name="Topping I."/>
            <person name="Tsamla T."/>
            <person name="Vassiliev H."/>
            <person name="Vo A."/>
            <person name="Wangchuk T."/>
            <person name="Wangdi T."/>
            <person name="Weiand M."/>
            <person name="Wilkinson J."/>
            <person name="Wilson A."/>
            <person name="Yadav S."/>
            <person name="Young G."/>
            <person name="Yu Q."/>
            <person name="Zembek L."/>
            <person name="Zhong D."/>
            <person name="Zimmer A."/>
            <person name="Zwirko Z."/>
            <person name="Jaffe D.B."/>
            <person name="Alvarez P."/>
            <person name="Brockman W."/>
            <person name="Butler J."/>
            <person name="Chin C."/>
            <person name="Gnerre S."/>
            <person name="Grabherr M."/>
            <person name="Kleber M."/>
            <person name="Mauceli E."/>
            <person name="MacCallum I."/>
        </authorList>
    </citation>
    <scope>NUCLEOTIDE SEQUENCE [LARGE SCALE GENOMIC DNA]</scope>
    <source>
        <strain evidence="13">Tucson 14030-0811.24</strain>
    </source>
</reference>
<dbReference type="SUPFAM" id="SSF48403">
    <property type="entry name" value="Ankyrin repeat"/>
    <property type="match status" value="1"/>
</dbReference>
<dbReference type="InterPro" id="IPR036152">
    <property type="entry name" value="Asp/glu_Ase-like_sf"/>
</dbReference>
<proteinExistence type="inferred from homology"/>
<dbReference type="InterPro" id="IPR040919">
    <property type="entry name" value="Asparaginase_C"/>
</dbReference>
<dbReference type="GO" id="GO:0004067">
    <property type="term" value="F:asparaginase activity"/>
    <property type="evidence" value="ECO:0007669"/>
    <property type="project" value="UniProtKB-UniRule"/>
</dbReference>
<dbReference type="SMART" id="SM00248">
    <property type="entry name" value="ANK"/>
    <property type="match status" value="2"/>
</dbReference>
<dbReference type="AlphaFoldDB" id="B4MTI7"/>
<keyword evidence="13" id="KW-1185">Reference proteome</keyword>
<feature type="active site" description="O-isoaspartyl threonine intermediate" evidence="6">
    <location>
        <position position="27"/>
    </location>
</feature>
<dbReference type="PROSITE" id="PS50088">
    <property type="entry name" value="ANK_REPEAT"/>
    <property type="match status" value="1"/>
</dbReference>
<dbReference type="InParanoid" id="B4MTI7"/>
<dbReference type="CDD" id="cd08963">
    <property type="entry name" value="L-asparaginase_I"/>
    <property type="match status" value="1"/>
</dbReference>
<evidence type="ECO:0000259" key="11">
    <source>
        <dbReference type="Pfam" id="PF17763"/>
    </source>
</evidence>
<evidence type="ECO:0000313" key="12">
    <source>
        <dbReference type="EMBL" id="EDW75426.2"/>
    </source>
</evidence>
<feature type="active site" evidence="9">
    <location>
        <position position="123"/>
    </location>
</feature>
<evidence type="ECO:0000256" key="1">
    <source>
        <dbReference type="ARBA" id="ARBA00012920"/>
    </source>
</evidence>
<dbReference type="Pfam" id="PF12796">
    <property type="entry name" value="Ank_2"/>
    <property type="match status" value="1"/>
</dbReference>
<dbReference type="InterPro" id="IPR036770">
    <property type="entry name" value="Ankyrin_rpt-contain_sf"/>
</dbReference>
<dbReference type="PROSITE" id="PS00917">
    <property type="entry name" value="ASN_GLN_ASE_2"/>
    <property type="match status" value="1"/>
</dbReference>
<evidence type="ECO:0000313" key="13">
    <source>
        <dbReference type="Proteomes" id="UP000007798"/>
    </source>
</evidence>
<dbReference type="InterPro" id="IPR027473">
    <property type="entry name" value="L-asparaginase_C"/>
</dbReference>
<evidence type="ECO:0000256" key="8">
    <source>
        <dbReference type="PROSITE-ProRule" id="PRU00023"/>
    </source>
</evidence>
<dbReference type="PANTHER" id="PTHR11707">
    <property type="entry name" value="L-ASPARAGINASE"/>
    <property type="match status" value="1"/>
</dbReference>
<evidence type="ECO:0000256" key="4">
    <source>
        <dbReference type="ARBA" id="ARBA00023043"/>
    </source>
</evidence>
<evidence type="ECO:0000256" key="9">
    <source>
        <dbReference type="PROSITE-ProRule" id="PRU10100"/>
    </source>
</evidence>
<keyword evidence="2" id="KW-0677">Repeat</keyword>
<name>B4MTI7_DROWI</name>
<dbReference type="Gene3D" id="3.40.50.40">
    <property type="match status" value="1"/>
</dbReference>
<dbReference type="PRINTS" id="PR00139">
    <property type="entry name" value="ASNGLNASE"/>
</dbReference>
<feature type="binding site" evidence="7">
    <location>
        <position position="92"/>
    </location>
    <ligand>
        <name>substrate</name>
    </ligand>
</feature>
<dbReference type="InterPro" id="IPR002110">
    <property type="entry name" value="Ankyrin_rpt"/>
</dbReference>
<dbReference type="InterPro" id="IPR006034">
    <property type="entry name" value="Asparaginase/glutaminase-like"/>
</dbReference>
<dbReference type="FunFam" id="3.40.50.40:FF:000001">
    <property type="entry name" value="L-asparaginase 1"/>
    <property type="match status" value="1"/>
</dbReference>
<protein>
    <recommendedName>
        <fullName evidence="1">asparaginase</fullName>
        <ecNumber evidence="1">3.5.1.1</ecNumber>
    </recommendedName>
</protein>
<organism evidence="12 13">
    <name type="scientific">Drosophila willistoni</name>
    <name type="common">Fruit fly</name>
    <dbReference type="NCBI Taxonomy" id="7260"/>
    <lineage>
        <taxon>Eukaryota</taxon>
        <taxon>Metazoa</taxon>
        <taxon>Ecdysozoa</taxon>
        <taxon>Arthropoda</taxon>
        <taxon>Hexapoda</taxon>
        <taxon>Insecta</taxon>
        <taxon>Pterygota</taxon>
        <taxon>Neoptera</taxon>
        <taxon>Endopterygota</taxon>
        <taxon>Diptera</taxon>
        <taxon>Brachycera</taxon>
        <taxon>Muscomorpha</taxon>
        <taxon>Ephydroidea</taxon>
        <taxon>Drosophilidae</taxon>
        <taxon>Drosophila</taxon>
        <taxon>Sophophora</taxon>
    </lineage>
</organism>
<dbReference type="EC" id="3.5.1.1" evidence="1"/>
<dbReference type="InterPro" id="IPR027474">
    <property type="entry name" value="L-asparaginase_N"/>
</dbReference>
<dbReference type="PIRSF" id="PIRSF500176">
    <property type="entry name" value="L_ASNase"/>
    <property type="match status" value="1"/>
</dbReference>
<dbReference type="OrthoDB" id="8053131at2759"/>
<evidence type="ECO:0000256" key="3">
    <source>
        <dbReference type="ARBA" id="ARBA00022801"/>
    </source>
</evidence>
<feature type="binding site" evidence="7">
    <location>
        <begin position="123"/>
        <end position="124"/>
    </location>
    <ligand>
        <name>substrate</name>
    </ligand>
</feature>
<keyword evidence="4 8" id="KW-0040">ANK repeat</keyword>
<dbReference type="InterPro" id="IPR037152">
    <property type="entry name" value="L-asparaginase_N_sf"/>
</dbReference>
<dbReference type="Proteomes" id="UP000007798">
    <property type="component" value="Unassembled WGS sequence"/>
</dbReference>
<feature type="repeat" description="ANK" evidence="8">
    <location>
        <begin position="463"/>
        <end position="495"/>
    </location>
</feature>
<dbReference type="Gene3D" id="3.40.50.1170">
    <property type="entry name" value="L-asparaginase, N-terminal domain"/>
    <property type="match status" value="1"/>
</dbReference>
<dbReference type="PROSITE" id="PS51732">
    <property type="entry name" value="ASN_GLN_ASE_3"/>
    <property type="match status" value="1"/>
</dbReference>
<dbReference type="PANTHER" id="PTHR11707:SF28">
    <property type="entry name" value="60 KDA LYSOPHOSPHOLIPASE"/>
    <property type="match status" value="1"/>
</dbReference>
<accession>B4MTI7</accession>
<evidence type="ECO:0000256" key="5">
    <source>
        <dbReference type="ARBA" id="ARBA00061199"/>
    </source>
</evidence>
<feature type="domain" description="Asparaginase/glutaminase C-terminal" evidence="11">
    <location>
        <begin position="244"/>
        <end position="360"/>
    </location>
</feature>
<keyword evidence="3" id="KW-0378">Hydrolase</keyword>
<dbReference type="SUPFAM" id="SSF53774">
    <property type="entry name" value="Glutaminase/Asparaginase"/>
    <property type="match status" value="1"/>
</dbReference>
<sequence>MSTKSNLNLTGITENVSKVLTIYTGGTIGMTLNENGVLAPVPGQFEPRIREDMNFHDPTYLPTDPEWLVLPSLKDEKRILYKIKEYDPLLDSSNMERGDWKRIAQDIYVSYKNYDGFVVLHGTDTLAFTSSALSFMLQNLGKPVIVTGSQIPIYQTRSDGKDNFIESLIVAGTYDIPEVCVMFNHELLRGNRTVKVNCEAFDAFDSPNYPPLATMGVSINLNEIYINRPPLIEPFSVQLSIDGNVSLLRITPGMSLAQIRGALGSSVRGVVLQSFGAGNIPSNRDDLLTELKAAIARGAIIVNCTQCLGGSVADVYDASSEILSMGVIFLGDITMEAAYTKLSYVLSKGTWSLQDKKDMMKTSLRGELTVKSAKLSTASRLGNLKVIEKILNQNSSLVNSAIEEAISFDQTKVIELLLRHCAQFTGQSVEVAERLCAAAANGSVKRLQSYKTAGVDLSQADSSGRTALHMAALHNSVNVVKFLLNHVDDINQRDALGLTPMEYAKRNQSTEVITILNQANQ</sequence>
<evidence type="ECO:0000259" key="10">
    <source>
        <dbReference type="Pfam" id="PF00710"/>
    </source>
</evidence>
<dbReference type="Pfam" id="PF17763">
    <property type="entry name" value="Asparaginase_C"/>
    <property type="match status" value="1"/>
</dbReference>
<dbReference type="InterPro" id="IPR027475">
    <property type="entry name" value="Asparaginase/glutaminase_AS2"/>
</dbReference>
<comment type="similarity">
    <text evidence="5">In the N-terminal section; belongs to the asparaginase 1 family.</text>
</comment>
<dbReference type="SFLD" id="SFLDS00057">
    <property type="entry name" value="Glutaminase/Asparaginase"/>
    <property type="match status" value="1"/>
</dbReference>
<dbReference type="PROSITE" id="PS50297">
    <property type="entry name" value="ANK_REP_REGION"/>
    <property type="match status" value="1"/>
</dbReference>
<dbReference type="SMART" id="SM00870">
    <property type="entry name" value="Asparaginase"/>
    <property type="match status" value="1"/>
</dbReference>
<evidence type="ECO:0000256" key="7">
    <source>
        <dbReference type="PIRSR" id="PIRSR001220-2"/>
    </source>
</evidence>
<dbReference type="InterPro" id="IPR041725">
    <property type="entry name" value="L-asparaginase_I"/>
</dbReference>
<dbReference type="Pfam" id="PF00710">
    <property type="entry name" value="Asparaginase"/>
    <property type="match status" value="1"/>
</dbReference>
<dbReference type="HOGENOM" id="CLU_019134_3_0_1"/>
<evidence type="ECO:0000256" key="6">
    <source>
        <dbReference type="PIRSR" id="PIRSR001220-1"/>
    </source>
</evidence>
<dbReference type="GO" id="GO:0009066">
    <property type="term" value="P:aspartate family amino acid metabolic process"/>
    <property type="evidence" value="ECO:0007669"/>
    <property type="project" value="UniProtKB-ARBA"/>
</dbReference>
<evidence type="ECO:0000256" key="2">
    <source>
        <dbReference type="ARBA" id="ARBA00022737"/>
    </source>
</evidence>
<dbReference type="FunFam" id="3.40.50.1170:FF:000003">
    <property type="entry name" value="60 kDa lysophospholipase"/>
    <property type="match status" value="1"/>
</dbReference>
<gene>
    <name evidence="12" type="primary">Dwil\GK23823</name>
    <name evidence="12" type="ORF">Dwil_GK23823</name>
</gene>
<dbReference type="STRING" id="7260.B4MTI7"/>
<dbReference type="eggNOG" id="KOG0503">
    <property type="taxonomic scope" value="Eukaryota"/>
</dbReference>
<dbReference type="PIRSF" id="PIRSF001220">
    <property type="entry name" value="L-ASNase_gatD"/>
    <property type="match status" value="1"/>
</dbReference>